<comment type="caution">
    <text evidence="4">Lacks conserved residue(s) required for the propagation of feature annotation.</text>
</comment>
<organism evidence="6 7">
    <name type="scientific">Ravibacter arvi</name>
    <dbReference type="NCBI Taxonomy" id="2051041"/>
    <lineage>
        <taxon>Bacteria</taxon>
        <taxon>Pseudomonadati</taxon>
        <taxon>Bacteroidota</taxon>
        <taxon>Cytophagia</taxon>
        <taxon>Cytophagales</taxon>
        <taxon>Spirosomataceae</taxon>
        <taxon>Ravibacter</taxon>
    </lineage>
</organism>
<dbReference type="PANTHER" id="PTHR14226:SF29">
    <property type="entry name" value="NEUROPATHY TARGET ESTERASE SWS"/>
    <property type="match status" value="1"/>
</dbReference>
<dbReference type="InterPro" id="IPR016035">
    <property type="entry name" value="Acyl_Trfase/lysoPLipase"/>
</dbReference>
<keyword evidence="7" id="KW-1185">Reference proteome</keyword>
<feature type="active site" description="Proton acceptor" evidence="4">
    <location>
        <position position="150"/>
    </location>
</feature>
<dbReference type="Pfam" id="PF01734">
    <property type="entry name" value="Patatin"/>
    <property type="match status" value="1"/>
</dbReference>
<dbReference type="InterPro" id="IPR050301">
    <property type="entry name" value="NTE"/>
</dbReference>
<proteinExistence type="predicted"/>
<evidence type="ECO:0000256" key="3">
    <source>
        <dbReference type="ARBA" id="ARBA00023098"/>
    </source>
</evidence>
<evidence type="ECO:0000256" key="1">
    <source>
        <dbReference type="ARBA" id="ARBA00022801"/>
    </source>
</evidence>
<reference evidence="7" key="1">
    <citation type="journal article" date="2019" name="Int. J. Syst. Evol. Microbiol.">
        <title>The Global Catalogue of Microorganisms (GCM) 10K type strain sequencing project: providing services to taxonomists for standard genome sequencing and annotation.</title>
        <authorList>
            <consortium name="The Broad Institute Genomics Platform"/>
            <consortium name="The Broad Institute Genome Sequencing Center for Infectious Disease"/>
            <person name="Wu L."/>
            <person name="Ma J."/>
        </authorList>
    </citation>
    <scope>NUCLEOTIDE SEQUENCE [LARGE SCALE GENOMIC DNA]</scope>
    <source>
        <strain evidence="7">JCM 31920</strain>
    </source>
</reference>
<keyword evidence="2 4" id="KW-0442">Lipid degradation</keyword>
<feature type="active site" description="Nucleophile" evidence="4">
    <location>
        <position position="38"/>
    </location>
</feature>
<sequence>MTTGLVLSGGGARAFMHLGVIQALEESGIKIDHICGTSAGAITGAFYAHGYSPKECLEILSKSELLRSVRIAFGGKGLLRISRMEKLLKNYLPDNQFSALKIGLTVTATDIVAGETVAFDSGEVIQPILASCGLPGLFEPYHYDDRELVDGGVLNNMPVEMLAGKTDFVIGSHCNPFLLDRPLKNSLEVAYRALLLAVHHQNLDRLKSCDLLIEPPAMSRFSIFDFGKAGQIFNAGYEYAVAALREAPDLPERR</sequence>
<dbReference type="InterPro" id="IPR002641">
    <property type="entry name" value="PNPLA_dom"/>
</dbReference>
<feature type="domain" description="PNPLA" evidence="5">
    <location>
        <begin position="5"/>
        <end position="163"/>
    </location>
</feature>
<dbReference type="Proteomes" id="UP001501508">
    <property type="component" value="Unassembled WGS sequence"/>
</dbReference>
<feature type="short sequence motif" description="GXSXG" evidence="4">
    <location>
        <begin position="36"/>
        <end position="40"/>
    </location>
</feature>
<dbReference type="PROSITE" id="PS51635">
    <property type="entry name" value="PNPLA"/>
    <property type="match status" value="1"/>
</dbReference>
<keyword evidence="1 4" id="KW-0378">Hydrolase</keyword>
<name>A0ABP8M3M9_9BACT</name>
<feature type="short sequence motif" description="DGA/G" evidence="4">
    <location>
        <begin position="150"/>
        <end position="152"/>
    </location>
</feature>
<keyword evidence="3 4" id="KW-0443">Lipid metabolism</keyword>
<evidence type="ECO:0000256" key="2">
    <source>
        <dbReference type="ARBA" id="ARBA00022963"/>
    </source>
</evidence>
<dbReference type="CDD" id="cd07205">
    <property type="entry name" value="Pat_PNPLA6_PNPLA7_NTE1_like"/>
    <property type="match status" value="1"/>
</dbReference>
<dbReference type="PANTHER" id="PTHR14226">
    <property type="entry name" value="NEUROPATHY TARGET ESTERASE/SWISS CHEESE D.MELANOGASTER"/>
    <property type="match status" value="1"/>
</dbReference>
<evidence type="ECO:0000313" key="6">
    <source>
        <dbReference type="EMBL" id="GAA4442632.1"/>
    </source>
</evidence>
<evidence type="ECO:0000259" key="5">
    <source>
        <dbReference type="PROSITE" id="PS51635"/>
    </source>
</evidence>
<comment type="caution">
    <text evidence="6">The sequence shown here is derived from an EMBL/GenBank/DDBJ whole genome shotgun (WGS) entry which is preliminary data.</text>
</comment>
<dbReference type="EMBL" id="BAABEY010000028">
    <property type="protein sequence ID" value="GAA4442632.1"/>
    <property type="molecule type" value="Genomic_DNA"/>
</dbReference>
<evidence type="ECO:0000256" key="4">
    <source>
        <dbReference type="PROSITE-ProRule" id="PRU01161"/>
    </source>
</evidence>
<dbReference type="RefSeq" id="WP_345030593.1">
    <property type="nucleotide sequence ID" value="NZ_BAABEY010000028.1"/>
</dbReference>
<evidence type="ECO:0000313" key="7">
    <source>
        <dbReference type="Proteomes" id="UP001501508"/>
    </source>
</evidence>
<protein>
    <submittedName>
        <fullName evidence="6">Patatin-like phospholipase family protein</fullName>
    </submittedName>
</protein>
<dbReference type="Gene3D" id="3.40.1090.10">
    <property type="entry name" value="Cytosolic phospholipase A2 catalytic domain"/>
    <property type="match status" value="2"/>
</dbReference>
<gene>
    <name evidence="6" type="ORF">GCM10023091_29750</name>
</gene>
<dbReference type="SUPFAM" id="SSF52151">
    <property type="entry name" value="FabD/lysophospholipase-like"/>
    <property type="match status" value="1"/>
</dbReference>
<accession>A0ABP8M3M9</accession>